<accession>A0ABU5N290</accession>
<dbReference type="RefSeq" id="WP_322610321.1">
    <property type="nucleotide sequence ID" value="NZ_JARVCO010000012.1"/>
</dbReference>
<sequence length="112" mass="13037">MKRYGSITGLKPEKADCYKKLHAASWPSVQRMISECHIQNYSIFMKEIDGNLYLFSYFEYSGSDFEADMQKMASDPETQRWWKETDPCQLPLPDAAGRGEIWSVAEEVFHQD</sequence>
<gene>
    <name evidence="1" type="ORF">P9H32_18110</name>
</gene>
<dbReference type="InterPro" id="IPR011008">
    <property type="entry name" value="Dimeric_a/b-barrel"/>
</dbReference>
<proteinExistence type="predicted"/>
<evidence type="ECO:0000313" key="2">
    <source>
        <dbReference type="Proteomes" id="UP001290861"/>
    </source>
</evidence>
<dbReference type="PANTHER" id="PTHR34389:SF2">
    <property type="entry name" value="L-RHAMNOSE MUTAROTASE"/>
    <property type="match status" value="1"/>
</dbReference>
<dbReference type="SUPFAM" id="SSF54909">
    <property type="entry name" value="Dimeric alpha+beta barrel"/>
    <property type="match status" value="1"/>
</dbReference>
<dbReference type="InterPro" id="IPR008000">
    <property type="entry name" value="Rham/fucose_mutarotase"/>
</dbReference>
<dbReference type="Pfam" id="PF05336">
    <property type="entry name" value="rhaM"/>
    <property type="match status" value="1"/>
</dbReference>
<organism evidence="1 2">
    <name type="scientific">Pontiella agarivorans</name>
    <dbReference type="NCBI Taxonomy" id="3038953"/>
    <lineage>
        <taxon>Bacteria</taxon>
        <taxon>Pseudomonadati</taxon>
        <taxon>Kiritimatiellota</taxon>
        <taxon>Kiritimatiellia</taxon>
        <taxon>Kiritimatiellales</taxon>
        <taxon>Pontiellaceae</taxon>
        <taxon>Pontiella</taxon>
    </lineage>
</organism>
<comment type="caution">
    <text evidence="1">The sequence shown here is derived from an EMBL/GenBank/DDBJ whole genome shotgun (WGS) entry which is preliminary data.</text>
</comment>
<dbReference type="EMBL" id="JARVCO010000012">
    <property type="protein sequence ID" value="MDZ8120547.1"/>
    <property type="molecule type" value="Genomic_DNA"/>
</dbReference>
<name>A0ABU5N290_9BACT</name>
<dbReference type="Proteomes" id="UP001290861">
    <property type="component" value="Unassembled WGS sequence"/>
</dbReference>
<dbReference type="PANTHER" id="PTHR34389">
    <property type="entry name" value="L-RHAMNOSE MUTAROTASE"/>
    <property type="match status" value="1"/>
</dbReference>
<dbReference type="Gene3D" id="3.30.70.100">
    <property type="match status" value="1"/>
</dbReference>
<evidence type="ECO:0000313" key="1">
    <source>
        <dbReference type="EMBL" id="MDZ8120547.1"/>
    </source>
</evidence>
<keyword evidence="2" id="KW-1185">Reference proteome</keyword>
<protein>
    <submittedName>
        <fullName evidence="1">L-rhamnose mutarotase</fullName>
    </submittedName>
</protein>
<reference evidence="1 2" key="1">
    <citation type="journal article" date="2024" name="Appl. Environ. Microbiol.">
        <title>Pontiella agarivorans sp. nov., a novel marine anaerobic bacterium capable of degrading macroalgal polysaccharides and fixing nitrogen.</title>
        <authorList>
            <person name="Liu N."/>
            <person name="Kivenson V."/>
            <person name="Peng X."/>
            <person name="Cui Z."/>
            <person name="Lankiewicz T.S."/>
            <person name="Gosselin K.M."/>
            <person name="English C.J."/>
            <person name="Blair E.M."/>
            <person name="O'Malley M.A."/>
            <person name="Valentine D.L."/>
        </authorList>
    </citation>
    <scope>NUCLEOTIDE SEQUENCE [LARGE SCALE GENOMIC DNA]</scope>
    <source>
        <strain evidence="1 2">NLcol2</strain>
    </source>
</reference>